<protein>
    <submittedName>
        <fullName evidence="1">Uncharacterized protein</fullName>
    </submittedName>
</protein>
<proteinExistence type="predicted"/>
<dbReference type="EMBL" id="WHWB01032393">
    <property type="protein sequence ID" value="KAJ7425769.1"/>
    <property type="molecule type" value="Genomic_DNA"/>
</dbReference>
<dbReference type="Proteomes" id="UP001145742">
    <property type="component" value="Unassembled WGS sequence"/>
</dbReference>
<organism evidence="1 2">
    <name type="scientific">Willisornis vidua</name>
    <name type="common">Xingu scale-backed antbird</name>
    <dbReference type="NCBI Taxonomy" id="1566151"/>
    <lineage>
        <taxon>Eukaryota</taxon>
        <taxon>Metazoa</taxon>
        <taxon>Chordata</taxon>
        <taxon>Craniata</taxon>
        <taxon>Vertebrata</taxon>
        <taxon>Euteleostomi</taxon>
        <taxon>Archelosauria</taxon>
        <taxon>Archosauria</taxon>
        <taxon>Dinosauria</taxon>
        <taxon>Saurischia</taxon>
        <taxon>Theropoda</taxon>
        <taxon>Coelurosauria</taxon>
        <taxon>Aves</taxon>
        <taxon>Neognathae</taxon>
        <taxon>Neoaves</taxon>
        <taxon>Telluraves</taxon>
        <taxon>Australaves</taxon>
        <taxon>Passeriformes</taxon>
        <taxon>Thamnophilidae</taxon>
        <taxon>Willisornis</taxon>
    </lineage>
</organism>
<comment type="caution">
    <text evidence="1">The sequence shown here is derived from an EMBL/GenBank/DDBJ whole genome shotgun (WGS) entry which is preliminary data.</text>
</comment>
<reference evidence="1" key="1">
    <citation type="submission" date="2019-10" db="EMBL/GenBank/DDBJ databases">
        <authorList>
            <person name="Soares A.E.R."/>
            <person name="Aleixo A."/>
            <person name="Schneider P."/>
            <person name="Miyaki C.Y."/>
            <person name="Schneider M.P."/>
            <person name="Mello C."/>
            <person name="Vasconcelos A.T.R."/>
        </authorList>
    </citation>
    <scope>NUCLEOTIDE SEQUENCE</scope>
    <source>
        <tissue evidence="1">Muscle</tissue>
    </source>
</reference>
<gene>
    <name evidence="1" type="ORF">WISP_21860</name>
</gene>
<sequence>MKFNKVKQRILHLGWGTSGHMYREENGRLENSSVERALGVLVHDRLNSGREWWSPPIEVLVLLWIQRVVLQVPNPPRGENTENILYTQKAHCTTNIDTKFRYISRVLCEIRGVLMRNFWGVIESTQGAFLA</sequence>
<evidence type="ECO:0000313" key="1">
    <source>
        <dbReference type="EMBL" id="KAJ7425769.1"/>
    </source>
</evidence>
<evidence type="ECO:0000313" key="2">
    <source>
        <dbReference type="Proteomes" id="UP001145742"/>
    </source>
</evidence>
<accession>A0ABQ9DN16</accession>
<name>A0ABQ9DN16_9PASS</name>
<keyword evidence="2" id="KW-1185">Reference proteome</keyword>